<dbReference type="InterPro" id="IPR010982">
    <property type="entry name" value="Lambda_DNA-bd_dom_sf"/>
</dbReference>
<name>A0A917WS16_9ACTN</name>
<dbReference type="CDD" id="cd00093">
    <property type="entry name" value="HTH_XRE"/>
    <property type="match status" value="1"/>
</dbReference>
<proteinExistence type="predicted"/>
<dbReference type="SMART" id="SM00530">
    <property type="entry name" value="HTH_XRE"/>
    <property type="match status" value="1"/>
</dbReference>
<reference evidence="2" key="2">
    <citation type="submission" date="2020-09" db="EMBL/GenBank/DDBJ databases">
        <authorList>
            <person name="Sun Q."/>
            <person name="Zhou Y."/>
        </authorList>
    </citation>
    <scope>NUCLEOTIDE SEQUENCE</scope>
    <source>
        <strain evidence="2">CGMCC 4.7312</strain>
    </source>
</reference>
<dbReference type="GO" id="GO:0003677">
    <property type="term" value="F:DNA binding"/>
    <property type="evidence" value="ECO:0007669"/>
    <property type="project" value="InterPro"/>
</dbReference>
<comment type="caution">
    <text evidence="2">The sequence shown here is derived from an EMBL/GenBank/DDBJ whole genome shotgun (WGS) entry which is preliminary data.</text>
</comment>
<dbReference type="Pfam" id="PF01381">
    <property type="entry name" value="HTH_3"/>
    <property type="match status" value="1"/>
</dbReference>
<keyword evidence="3" id="KW-1185">Reference proteome</keyword>
<dbReference type="Gene3D" id="1.10.260.40">
    <property type="entry name" value="lambda repressor-like DNA-binding domains"/>
    <property type="match status" value="1"/>
</dbReference>
<sequence length="94" mass="10632">MPRWIPPQVSLRALREWRGLTLEQLAHGIRSQGVAISTIHINNVELGNKQTTATVMTAWARVLGIDPLHIRTDREVRQYLDAVDQDRQPALEAA</sequence>
<reference evidence="2" key="1">
    <citation type="journal article" date="2014" name="Int. J. Syst. Evol. Microbiol.">
        <title>Complete genome sequence of Corynebacterium casei LMG S-19264T (=DSM 44701T), isolated from a smear-ripened cheese.</title>
        <authorList>
            <consortium name="US DOE Joint Genome Institute (JGI-PGF)"/>
            <person name="Walter F."/>
            <person name="Albersmeier A."/>
            <person name="Kalinowski J."/>
            <person name="Ruckert C."/>
        </authorList>
    </citation>
    <scope>NUCLEOTIDE SEQUENCE</scope>
    <source>
        <strain evidence="2">CGMCC 4.7312</strain>
    </source>
</reference>
<evidence type="ECO:0000313" key="3">
    <source>
        <dbReference type="Proteomes" id="UP000608890"/>
    </source>
</evidence>
<feature type="domain" description="HTH cro/C1-type" evidence="1">
    <location>
        <begin position="10"/>
        <end position="70"/>
    </location>
</feature>
<dbReference type="SUPFAM" id="SSF47413">
    <property type="entry name" value="lambda repressor-like DNA-binding domains"/>
    <property type="match status" value="1"/>
</dbReference>
<dbReference type="InterPro" id="IPR001387">
    <property type="entry name" value="Cro/C1-type_HTH"/>
</dbReference>
<protein>
    <recommendedName>
        <fullName evidence="1">HTH cro/C1-type domain-containing protein</fullName>
    </recommendedName>
</protein>
<evidence type="ECO:0000259" key="1">
    <source>
        <dbReference type="SMART" id="SM00530"/>
    </source>
</evidence>
<organism evidence="2 3">
    <name type="scientific">Micromonospora sonchi</name>
    <dbReference type="NCBI Taxonomy" id="1763543"/>
    <lineage>
        <taxon>Bacteria</taxon>
        <taxon>Bacillati</taxon>
        <taxon>Actinomycetota</taxon>
        <taxon>Actinomycetes</taxon>
        <taxon>Micromonosporales</taxon>
        <taxon>Micromonosporaceae</taxon>
        <taxon>Micromonospora</taxon>
    </lineage>
</organism>
<dbReference type="EMBL" id="BMNB01000003">
    <property type="protein sequence ID" value="GGM26539.1"/>
    <property type="molecule type" value="Genomic_DNA"/>
</dbReference>
<accession>A0A917WS16</accession>
<evidence type="ECO:0000313" key="2">
    <source>
        <dbReference type="EMBL" id="GGM26539.1"/>
    </source>
</evidence>
<dbReference type="AlphaFoldDB" id="A0A917WS16"/>
<dbReference type="Proteomes" id="UP000608890">
    <property type="component" value="Unassembled WGS sequence"/>
</dbReference>
<dbReference type="RefSeq" id="WP_189040961.1">
    <property type="nucleotide sequence ID" value="NZ_BMNB01000003.1"/>
</dbReference>
<gene>
    <name evidence="2" type="ORF">GCM10011608_09120</name>
</gene>